<gene>
    <name evidence="1" type="ORF">TELCIR_24092</name>
</gene>
<reference evidence="1 2" key="1">
    <citation type="submission" date="2015-09" db="EMBL/GenBank/DDBJ databases">
        <title>Draft genome of the parasitic nematode Teladorsagia circumcincta isolate WARC Sus (inbred).</title>
        <authorList>
            <person name="Mitreva M."/>
        </authorList>
    </citation>
    <scope>NUCLEOTIDE SEQUENCE [LARGE SCALE GENOMIC DNA]</scope>
    <source>
        <strain evidence="1 2">S</strain>
    </source>
</reference>
<organism evidence="1 2">
    <name type="scientific">Teladorsagia circumcincta</name>
    <name type="common">Brown stomach worm</name>
    <name type="synonym">Ostertagia circumcincta</name>
    <dbReference type="NCBI Taxonomy" id="45464"/>
    <lineage>
        <taxon>Eukaryota</taxon>
        <taxon>Metazoa</taxon>
        <taxon>Ecdysozoa</taxon>
        <taxon>Nematoda</taxon>
        <taxon>Chromadorea</taxon>
        <taxon>Rhabditida</taxon>
        <taxon>Rhabditina</taxon>
        <taxon>Rhabditomorpha</taxon>
        <taxon>Strongyloidea</taxon>
        <taxon>Trichostrongylidae</taxon>
        <taxon>Teladorsagia</taxon>
    </lineage>
</organism>
<name>A0A2G9T9C4_TELCI</name>
<dbReference type="EMBL" id="KZ395391">
    <property type="protein sequence ID" value="PIO54544.1"/>
    <property type="molecule type" value="Genomic_DNA"/>
</dbReference>
<proteinExistence type="predicted"/>
<accession>A0A2G9T9C4</accession>
<dbReference type="OrthoDB" id="550577at2759"/>
<evidence type="ECO:0000313" key="2">
    <source>
        <dbReference type="Proteomes" id="UP000230423"/>
    </source>
</evidence>
<keyword evidence="2" id="KW-1185">Reference proteome</keyword>
<protein>
    <submittedName>
        <fullName evidence="1">Uncharacterized protein</fullName>
    </submittedName>
</protein>
<feature type="non-terminal residue" evidence="1">
    <location>
        <position position="1"/>
    </location>
</feature>
<evidence type="ECO:0000313" key="1">
    <source>
        <dbReference type="EMBL" id="PIO54544.1"/>
    </source>
</evidence>
<sequence length="112" mass="12555">GTYNGRKAFGTPLAYSSSERDAVEYQPYNKYGDNYWMVQLLMDCAKTERGWFDLKGYMVSNHWNAWEPDVRQGKCSGNIGGTAPYSSKNHIAKCGAVNVFTWGSGECVIDHV</sequence>
<dbReference type="Proteomes" id="UP000230423">
    <property type="component" value="Unassembled WGS sequence"/>
</dbReference>
<dbReference type="AlphaFoldDB" id="A0A2G9T9C4"/>